<dbReference type="GO" id="GO:0002181">
    <property type="term" value="P:cytoplasmic translation"/>
    <property type="evidence" value="ECO:0007669"/>
    <property type="project" value="TreeGrafter"/>
</dbReference>
<dbReference type="FunFam" id="4.10.950.10:FF:000002">
    <property type="entry name" value="60S ribosomal protein L2"/>
    <property type="match status" value="1"/>
</dbReference>
<reference evidence="10" key="1">
    <citation type="journal article" date="2017" name="Nature">
        <title>Metagenomic exploration of ASGARD archaea illuminates the origin of cellular complexity in eukaryotes.</title>
        <authorList>
            <person name="Zaremba-Niedzwiedzka K."/>
            <person name="Caceres E.F."/>
            <person name="Saw J.H.W."/>
            <person name="Backstrom D."/>
            <person name="Juzokaite L."/>
            <person name="Vancaester E."/>
            <person name="Seitz K.W."/>
            <person name="Anantharaman K."/>
            <person name="Starnawski P."/>
            <person name="Kjeldsen K.U."/>
            <person name="Stott M.B."/>
            <person name="Nunoura T."/>
            <person name="Banfield J.F."/>
            <person name="Schramm A."/>
            <person name="Baker B.J."/>
            <person name="Spang A."/>
            <person name="Ettema T.J.G."/>
        </authorList>
    </citation>
    <scope>NUCLEOTIDE SEQUENCE</scope>
    <source>
        <strain evidence="10">TIV_3</strain>
    </source>
</reference>
<dbReference type="GO" id="GO:0022625">
    <property type="term" value="C:cytosolic large ribosomal subunit"/>
    <property type="evidence" value="ECO:0007669"/>
    <property type="project" value="TreeGrafter"/>
</dbReference>
<evidence type="ECO:0000256" key="4">
    <source>
        <dbReference type="ARBA" id="ARBA00022980"/>
    </source>
</evidence>
<dbReference type="GO" id="GO:0003735">
    <property type="term" value="F:structural constituent of ribosome"/>
    <property type="evidence" value="ECO:0007669"/>
    <property type="project" value="InterPro"/>
</dbReference>
<dbReference type="InterPro" id="IPR002171">
    <property type="entry name" value="Ribosomal_uL2"/>
</dbReference>
<evidence type="ECO:0000256" key="3">
    <source>
        <dbReference type="ARBA" id="ARBA00022884"/>
    </source>
</evidence>
<evidence type="ECO:0000259" key="9">
    <source>
        <dbReference type="SMART" id="SM01383"/>
    </source>
</evidence>
<keyword evidence="3 6" id="KW-0694">RNA-binding</keyword>
<protein>
    <recommendedName>
        <fullName evidence="6">Large ribosomal subunit protein uL2</fullName>
    </recommendedName>
</protein>
<organism evidence="10">
    <name type="scientific">uncultured korarchaeote</name>
    <dbReference type="NCBI Taxonomy" id="161241"/>
    <lineage>
        <taxon>Archaea</taxon>
        <taxon>Thermoproteota</taxon>
        <taxon>environmental samples</taxon>
    </lineage>
</organism>
<evidence type="ECO:0000313" key="10">
    <source>
        <dbReference type="EMBL" id="AOZ56007.1"/>
    </source>
</evidence>
<dbReference type="InterPro" id="IPR008991">
    <property type="entry name" value="Translation_prot_SH3-like_sf"/>
</dbReference>
<accession>A0A1L2JJX9</accession>
<dbReference type="SUPFAM" id="SSF50104">
    <property type="entry name" value="Translation proteins SH3-like domain"/>
    <property type="match status" value="1"/>
</dbReference>
<dbReference type="InterPro" id="IPR022666">
    <property type="entry name" value="Ribosomal_uL2_RNA-bd_dom"/>
</dbReference>
<comment type="similarity">
    <text evidence="1 6">Belongs to the universal ribosomal protein uL2 family.</text>
</comment>
<evidence type="ECO:0000256" key="1">
    <source>
        <dbReference type="ARBA" id="ARBA00005636"/>
    </source>
</evidence>
<feature type="compositionally biased region" description="Basic residues" evidence="7">
    <location>
        <begin position="235"/>
        <end position="251"/>
    </location>
</feature>
<dbReference type="InterPro" id="IPR012340">
    <property type="entry name" value="NA-bd_OB-fold"/>
</dbReference>
<evidence type="ECO:0000256" key="5">
    <source>
        <dbReference type="ARBA" id="ARBA00023274"/>
    </source>
</evidence>
<dbReference type="HAMAP" id="MF_01320_A">
    <property type="entry name" value="Ribosomal_uL2_A"/>
    <property type="match status" value="1"/>
</dbReference>
<feature type="domain" description="Large ribosomal subunit protein uL2 C-terminal" evidence="8">
    <location>
        <begin position="94"/>
        <end position="227"/>
    </location>
</feature>
<dbReference type="Gene3D" id="4.10.950.10">
    <property type="entry name" value="Ribosomal protein L2, domain 3"/>
    <property type="match status" value="1"/>
</dbReference>
<gene>
    <name evidence="6" type="primary">rpl2</name>
</gene>
<dbReference type="FunFam" id="2.30.30.30:FF:000006">
    <property type="entry name" value="60S ribosomal protein L8"/>
    <property type="match status" value="1"/>
</dbReference>
<feature type="domain" description="Large ribosomal subunit protein uL2 RNA-binding" evidence="9">
    <location>
        <begin position="11"/>
        <end position="88"/>
    </location>
</feature>
<dbReference type="GO" id="GO:0019843">
    <property type="term" value="F:rRNA binding"/>
    <property type="evidence" value="ECO:0007669"/>
    <property type="project" value="UniProtKB-UniRule"/>
</dbReference>
<comment type="subunit">
    <text evidence="6">Part of the 50S ribosomal subunit. Forms a bridge to the 30S subunit in the 70S ribosome.</text>
</comment>
<dbReference type="PANTHER" id="PTHR13691">
    <property type="entry name" value="RIBOSOMAL PROTEIN L2"/>
    <property type="match status" value="1"/>
</dbReference>
<dbReference type="Gene3D" id="2.40.50.140">
    <property type="entry name" value="Nucleic acid-binding proteins"/>
    <property type="match status" value="1"/>
</dbReference>
<dbReference type="Pfam" id="PF00181">
    <property type="entry name" value="Ribosomal_L2_N"/>
    <property type="match status" value="1"/>
</dbReference>
<sequence length="251" mass="27229">MGKRILVQRKGRGGINFRSRKHLKIAPAKYPTTLKLAELGQQPVEAQVVEFLHEPGRSALLAKAKLPDGNVFYYIPPEGVFLGDTIEIGEGAGLKIGNILPLRSIPEGVLVCNIEMRPGDGGRLVRSAGAYATVIAHKEDRTIVRLPSGQEKALSSKCRATIGVVACGGKREKPYLKAGTKYYAMRVKATKWPVVRGNVMNPCSHPHGGGSHRRPGKPTTVKRTAPPGQKVGHIAARKTGRGKKLRKTRRT</sequence>
<dbReference type="AlphaFoldDB" id="A0A1L2JJX9"/>
<dbReference type="SUPFAM" id="SSF50249">
    <property type="entry name" value="Nucleic acid-binding proteins"/>
    <property type="match status" value="1"/>
</dbReference>
<proteinExistence type="inferred from homology"/>
<dbReference type="InterPro" id="IPR023672">
    <property type="entry name" value="Ribosomal_uL2_arc_euk"/>
</dbReference>
<dbReference type="InterPro" id="IPR014722">
    <property type="entry name" value="Rib_uL2_dom2"/>
</dbReference>
<dbReference type="SMART" id="SM01382">
    <property type="entry name" value="Ribosomal_L2_C"/>
    <property type="match status" value="1"/>
</dbReference>
<dbReference type="EMBL" id="KX764920">
    <property type="protein sequence ID" value="AOZ56007.1"/>
    <property type="molecule type" value="Genomic_DNA"/>
</dbReference>
<keyword evidence="2 6" id="KW-0699">rRNA-binding</keyword>
<dbReference type="PIRSF" id="PIRSF002158">
    <property type="entry name" value="Ribosomal_L2"/>
    <property type="match status" value="1"/>
</dbReference>
<dbReference type="Gene3D" id="2.30.30.30">
    <property type="match status" value="1"/>
</dbReference>
<keyword evidence="5 6" id="KW-0687">Ribonucleoprotein</keyword>
<dbReference type="NCBIfam" id="NF007180">
    <property type="entry name" value="PRK09612.1"/>
    <property type="match status" value="1"/>
</dbReference>
<comment type="function">
    <text evidence="6">One of the primary rRNA binding proteins. Required for association of the 30S and 50S subunits to form the 70S ribosome, for tRNA binding and peptide bond formation. It has been suggested to have peptidyltransferase activity; this is somewhat controversial. Makes several contacts with the 16S rRNA in the 70S ribosome.</text>
</comment>
<dbReference type="InterPro" id="IPR014726">
    <property type="entry name" value="Ribosomal_uL2_dom3"/>
</dbReference>
<evidence type="ECO:0000256" key="2">
    <source>
        <dbReference type="ARBA" id="ARBA00022730"/>
    </source>
</evidence>
<dbReference type="SMART" id="SM01383">
    <property type="entry name" value="Ribosomal_L2"/>
    <property type="match status" value="1"/>
</dbReference>
<feature type="region of interest" description="Disordered" evidence="7">
    <location>
        <begin position="202"/>
        <end position="251"/>
    </location>
</feature>
<dbReference type="InterPro" id="IPR022669">
    <property type="entry name" value="Ribosomal_uL2_C"/>
</dbReference>
<evidence type="ECO:0000256" key="6">
    <source>
        <dbReference type="HAMAP-Rule" id="MF_01320"/>
    </source>
</evidence>
<dbReference type="Pfam" id="PF03947">
    <property type="entry name" value="Ribosomal_L2_C"/>
    <property type="match status" value="1"/>
</dbReference>
<dbReference type="PANTHER" id="PTHR13691:SF16">
    <property type="entry name" value="LARGE RIBOSOMAL SUBUNIT PROTEIN UL2"/>
    <property type="match status" value="1"/>
</dbReference>
<evidence type="ECO:0000259" key="8">
    <source>
        <dbReference type="SMART" id="SM01382"/>
    </source>
</evidence>
<keyword evidence="4 6" id="KW-0689">Ribosomal protein</keyword>
<name>A0A1L2JJX9_9CREN</name>
<evidence type="ECO:0000256" key="7">
    <source>
        <dbReference type="SAM" id="MobiDB-lite"/>
    </source>
</evidence>